<dbReference type="Gene3D" id="3.40.50.720">
    <property type="entry name" value="NAD(P)-binding Rossmann-like Domain"/>
    <property type="match status" value="1"/>
</dbReference>
<accession>A0ABN3AZG5</accession>
<evidence type="ECO:0000256" key="2">
    <source>
        <dbReference type="ARBA" id="ARBA00022526"/>
    </source>
</evidence>
<dbReference type="InterPro" id="IPR022675">
    <property type="entry name" value="G6P_DH_C"/>
</dbReference>
<dbReference type="Pfam" id="PF02781">
    <property type="entry name" value="G6PD_C"/>
    <property type="match status" value="1"/>
</dbReference>
<keyword evidence="4" id="KW-0560">Oxidoreductase</keyword>
<dbReference type="NCBIfam" id="NF009492">
    <property type="entry name" value="PRK12853.1-3"/>
    <property type="match status" value="1"/>
</dbReference>
<evidence type="ECO:0000313" key="9">
    <source>
        <dbReference type="Proteomes" id="UP001500974"/>
    </source>
</evidence>
<dbReference type="PIRSF" id="PIRSF000110">
    <property type="entry name" value="G6PD"/>
    <property type="match status" value="1"/>
</dbReference>
<dbReference type="SUPFAM" id="SSF51735">
    <property type="entry name" value="NAD(P)-binding Rossmann-fold domains"/>
    <property type="match status" value="1"/>
</dbReference>
<evidence type="ECO:0000259" key="6">
    <source>
        <dbReference type="Pfam" id="PF00479"/>
    </source>
</evidence>
<protein>
    <submittedName>
        <fullName evidence="8">Glucose-6-phosphate dehydrogenase</fullName>
    </submittedName>
</protein>
<evidence type="ECO:0000313" key="8">
    <source>
        <dbReference type="EMBL" id="GAA2177139.1"/>
    </source>
</evidence>
<dbReference type="RefSeq" id="WP_346028553.1">
    <property type="nucleotide sequence ID" value="NZ_BAAAON010000003.1"/>
</dbReference>
<evidence type="ECO:0000256" key="5">
    <source>
        <dbReference type="ARBA" id="ARBA00023277"/>
    </source>
</evidence>
<feature type="domain" description="Glucose-6-phosphate dehydrogenase NAD-binding" evidence="6">
    <location>
        <begin position="9"/>
        <end position="174"/>
    </location>
</feature>
<feature type="domain" description="Glucose-6-phosphate dehydrogenase C-terminal" evidence="7">
    <location>
        <begin position="178"/>
        <end position="452"/>
    </location>
</feature>
<dbReference type="SUPFAM" id="SSF55347">
    <property type="entry name" value="Glyceraldehyde-3-phosphate dehydrogenase-like, C-terminal domain"/>
    <property type="match status" value="1"/>
</dbReference>
<proteinExistence type="predicted"/>
<comment type="caution">
    <text evidence="8">The sequence shown here is derived from an EMBL/GenBank/DDBJ whole genome shotgun (WGS) entry which is preliminary data.</text>
</comment>
<dbReference type="Gene3D" id="3.30.360.10">
    <property type="entry name" value="Dihydrodipicolinate Reductase, domain 2"/>
    <property type="match status" value="1"/>
</dbReference>
<keyword evidence="3" id="KW-0521">NADP</keyword>
<dbReference type="InterPro" id="IPR022674">
    <property type="entry name" value="G6P_DH_NAD-bd"/>
</dbReference>
<evidence type="ECO:0000259" key="7">
    <source>
        <dbReference type="Pfam" id="PF02781"/>
    </source>
</evidence>
<comment type="pathway">
    <text evidence="1">Carbohydrate degradation; pentose phosphate pathway; D-ribulose 5-phosphate from D-glucose 6-phosphate (oxidative stage): step 1/3.</text>
</comment>
<keyword evidence="9" id="KW-1185">Reference proteome</keyword>
<gene>
    <name evidence="8" type="primary">zwf_3</name>
    <name evidence="8" type="ORF">GCM10009784_26570</name>
</gene>
<dbReference type="PANTHER" id="PTHR23429:SF0">
    <property type="entry name" value="GLUCOSE-6-PHOSPHATE 1-DEHYDROGENASE"/>
    <property type="match status" value="1"/>
</dbReference>
<dbReference type="Pfam" id="PF00479">
    <property type="entry name" value="G6PD_N"/>
    <property type="match status" value="1"/>
</dbReference>
<evidence type="ECO:0000256" key="4">
    <source>
        <dbReference type="ARBA" id="ARBA00023002"/>
    </source>
</evidence>
<dbReference type="Proteomes" id="UP001500974">
    <property type="component" value="Unassembled WGS sequence"/>
</dbReference>
<evidence type="ECO:0000256" key="1">
    <source>
        <dbReference type="ARBA" id="ARBA00004937"/>
    </source>
</evidence>
<dbReference type="InterPro" id="IPR036291">
    <property type="entry name" value="NAD(P)-bd_dom_sf"/>
</dbReference>
<keyword evidence="2" id="KW-0313">Glucose metabolism</keyword>
<dbReference type="InterPro" id="IPR001282">
    <property type="entry name" value="G6P_DH"/>
</dbReference>
<name>A0ABN3AZG5_9MICC</name>
<dbReference type="PANTHER" id="PTHR23429">
    <property type="entry name" value="GLUCOSE-6-PHOSPHATE 1-DEHYDROGENASE G6PD"/>
    <property type="match status" value="1"/>
</dbReference>
<sequence>MTDSESTLIILGGTGDLAARLLLPGVGKLLTEEPDRRILVLGSGRKQWSDDQWRSTVSEAFSTVDAHGAAVDHVLSTSRYLAVDYSSPEELAGLVREAHGKPIIYFALPPGVTATAVKALQDAQLPEGTVLALEKPFGNDRRSATELNELVAGVVPESQVFRVDHFMGESTVLNILGLRLANRVFEPLWNRDHIARVEIVYDEQLGLEGRGGYYDKAGAMVDMLQSHLLQIMALIVMEPPAELDAADFHAAKVQALRSIHLWRNDPRTASRRARYTAGTVGERELPAYAGEDGVDPGRNTETLAELDVEAANRRWAGVPFTLRSGKAIGQPRQEVIVTFRDVPHLPGRLNGQNRPNVLRLNLADGGVDLGINVNGSGHPLELQRTHLSADVGPGELNPYGEVLRGMLDADAMLALDGAAAEEGWRIVDSVREAWAGGEVPLDEYEAGSNGPQWPRP</sequence>
<evidence type="ECO:0000256" key="3">
    <source>
        <dbReference type="ARBA" id="ARBA00022857"/>
    </source>
</evidence>
<dbReference type="PRINTS" id="PR00079">
    <property type="entry name" value="G6PDHDRGNASE"/>
</dbReference>
<dbReference type="EMBL" id="BAAAON010000003">
    <property type="protein sequence ID" value="GAA2177139.1"/>
    <property type="molecule type" value="Genomic_DNA"/>
</dbReference>
<keyword evidence="5" id="KW-0119">Carbohydrate metabolism</keyword>
<reference evidence="8 9" key="1">
    <citation type="journal article" date="2019" name="Int. J. Syst. Evol. Microbiol.">
        <title>The Global Catalogue of Microorganisms (GCM) 10K type strain sequencing project: providing services to taxonomists for standard genome sequencing and annotation.</title>
        <authorList>
            <consortium name="The Broad Institute Genomics Platform"/>
            <consortium name="The Broad Institute Genome Sequencing Center for Infectious Disease"/>
            <person name="Wu L."/>
            <person name="Ma J."/>
        </authorList>
    </citation>
    <scope>NUCLEOTIDE SEQUENCE [LARGE SCALE GENOMIC DNA]</scope>
    <source>
        <strain evidence="8 9">JCM 14917</strain>
    </source>
</reference>
<organism evidence="8 9">
    <name type="scientific">Arthrobacter parietis</name>
    <dbReference type="NCBI Taxonomy" id="271434"/>
    <lineage>
        <taxon>Bacteria</taxon>
        <taxon>Bacillati</taxon>
        <taxon>Actinomycetota</taxon>
        <taxon>Actinomycetes</taxon>
        <taxon>Micrococcales</taxon>
        <taxon>Micrococcaceae</taxon>
        <taxon>Arthrobacter</taxon>
    </lineage>
</organism>